<dbReference type="SUPFAM" id="SSF51735">
    <property type="entry name" value="NAD(P)-binding Rossmann-fold domains"/>
    <property type="match status" value="2"/>
</dbReference>
<evidence type="ECO:0000256" key="3">
    <source>
        <dbReference type="ARBA" id="ARBA00022538"/>
    </source>
</evidence>
<accession>A0ABS2DNY3</accession>
<evidence type="ECO:0000256" key="2">
    <source>
        <dbReference type="ARBA" id="ARBA00022448"/>
    </source>
</evidence>
<reference evidence="9 10" key="1">
    <citation type="journal article" date="2021" name="Sci. Rep.">
        <title>The distribution of antibiotic resistance genes in chicken gut microbiota commensals.</title>
        <authorList>
            <person name="Juricova H."/>
            <person name="Matiasovicova J."/>
            <person name="Kubasova T."/>
            <person name="Cejkova D."/>
            <person name="Rychlik I."/>
        </authorList>
    </citation>
    <scope>NUCLEOTIDE SEQUENCE [LARGE SCALE GENOMIC DNA]</scope>
    <source>
        <strain evidence="9 10">An829</strain>
    </source>
</reference>
<dbReference type="PROSITE" id="PS51201">
    <property type="entry name" value="RCK_N"/>
    <property type="match status" value="2"/>
</dbReference>
<dbReference type="InterPro" id="IPR003148">
    <property type="entry name" value="RCK_N"/>
</dbReference>
<keyword evidence="4" id="KW-0630">Potassium</keyword>
<dbReference type="Gene3D" id="3.30.70.1450">
    <property type="entry name" value="Regulator of K+ conductance, C-terminal domain"/>
    <property type="match status" value="2"/>
</dbReference>
<keyword evidence="6" id="KW-0406">Ion transport</keyword>
<protein>
    <recommendedName>
        <fullName evidence="1">Trk system potassium uptake protein TrkA</fullName>
    </recommendedName>
</protein>
<dbReference type="Pfam" id="PF02080">
    <property type="entry name" value="TrkA_C"/>
    <property type="match status" value="2"/>
</dbReference>
<evidence type="ECO:0000256" key="1">
    <source>
        <dbReference type="ARBA" id="ARBA00017378"/>
    </source>
</evidence>
<dbReference type="InterPro" id="IPR050721">
    <property type="entry name" value="Trk_Ktr_HKT_K-transport"/>
</dbReference>
<feature type="domain" description="RCK C-terminal" evidence="8">
    <location>
        <begin position="376"/>
        <end position="466"/>
    </location>
</feature>
<evidence type="ECO:0000256" key="4">
    <source>
        <dbReference type="ARBA" id="ARBA00022958"/>
    </source>
</evidence>
<dbReference type="PRINTS" id="PR00335">
    <property type="entry name" value="KUPTAKETRKA"/>
</dbReference>
<dbReference type="InterPro" id="IPR006036">
    <property type="entry name" value="K_uptake_TrkA"/>
</dbReference>
<feature type="domain" description="RCK C-terminal" evidence="8">
    <location>
        <begin position="142"/>
        <end position="227"/>
    </location>
</feature>
<dbReference type="SUPFAM" id="SSF116726">
    <property type="entry name" value="TrkA C-terminal domain-like"/>
    <property type="match status" value="2"/>
</dbReference>
<dbReference type="PROSITE" id="PS51202">
    <property type="entry name" value="RCK_C"/>
    <property type="match status" value="2"/>
</dbReference>
<evidence type="ECO:0000259" key="7">
    <source>
        <dbReference type="PROSITE" id="PS51201"/>
    </source>
</evidence>
<dbReference type="PANTHER" id="PTHR43833:SF5">
    <property type="entry name" value="TRK SYSTEM POTASSIUM UPTAKE PROTEIN TRKA"/>
    <property type="match status" value="1"/>
</dbReference>
<dbReference type="InterPro" id="IPR036291">
    <property type="entry name" value="NAD(P)-bd_dom_sf"/>
</dbReference>
<dbReference type="InterPro" id="IPR006037">
    <property type="entry name" value="RCK_C"/>
</dbReference>
<evidence type="ECO:0000256" key="5">
    <source>
        <dbReference type="ARBA" id="ARBA00023027"/>
    </source>
</evidence>
<dbReference type="NCBIfam" id="NF007039">
    <property type="entry name" value="PRK09496.3-2"/>
    <property type="match status" value="1"/>
</dbReference>
<dbReference type="Gene3D" id="3.40.50.720">
    <property type="entry name" value="NAD(P)-binding Rossmann-like Domain"/>
    <property type="match status" value="2"/>
</dbReference>
<sequence>MKILIIGAGRIGSAVAESLVSEANDITLIDRNVDNIAGLMARYDLRGLIGEAVSPSLLKEAGADDTDMLLAVTSSDETNLAVCLLAERIFNIPTRIARVRNSELRNFPRILKEEGFAATTLIWPEQALTNYIVKLVEMPEALQVKEFGDGTAALVAVRAEAGSPMVGGPVSELRAHIPHACASIVAIFRKGRIIELRPRTLIEADDEVLILCDSRHARLATTQLRRRAGIVRSLIVAGSIDMGRSLVGAFRGRNRTDPTGPANIRIIEADPDKAEKLAVELGDEATVLCGDFDDEETLASAGVENCDLFISLSPDDENNILSAMLAKRLGAKRTIALVNRRVYGELIEGSKIDVTVSQTQAALDELVRFVRRGDVTAAYTLRHGIAEALEIVAHGGKENSKVVGRPLSKIKLPEGCRFAAVLREDEEGRQSVLIPDDDAVLESEDHVIIFIPNRRLISKIERLFAVDVGFF</sequence>
<evidence type="ECO:0000259" key="8">
    <source>
        <dbReference type="PROSITE" id="PS51202"/>
    </source>
</evidence>
<keyword evidence="10" id="KW-1185">Reference proteome</keyword>
<keyword evidence="2" id="KW-0813">Transport</keyword>
<feature type="domain" description="RCK N-terminal" evidence="7">
    <location>
        <begin position="231"/>
        <end position="356"/>
    </location>
</feature>
<dbReference type="NCBIfam" id="NF007031">
    <property type="entry name" value="PRK09496.1-2"/>
    <property type="match status" value="1"/>
</dbReference>
<dbReference type="NCBIfam" id="NF007032">
    <property type="entry name" value="PRK09496.1-4"/>
    <property type="match status" value="1"/>
</dbReference>
<proteinExistence type="predicted"/>
<dbReference type="RefSeq" id="WP_205101446.1">
    <property type="nucleotide sequence ID" value="NZ_JACJJC010000001.1"/>
</dbReference>
<dbReference type="Pfam" id="PF02254">
    <property type="entry name" value="TrkA_N"/>
    <property type="match status" value="2"/>
</dbReference>
<feature type="domain" description="RCK N-terminal" evidence="7">
    <location>
        <begin position="1"/>
        <end position="122"/>
    </location>
</feature>
<keyword evidence="5" id="KW-0520">NAD</keyword>
<comment type="caution">
    <text evidence="9">The sequence shown here is derived from an EMBL/GenBank/DDBJ whole genome shotgun (WGS) entry which is preliminary data.</text>
</comment>
<keyword evidence="3" id="KW-0633">Potassium transport</keyword>
<dbReference type="Proteomes" id="UP000715095">
    <property type="component" value="Unassembled WGS sequence"/>
</dbReference>
<gene>
    <name evidence="9" type="primary">trkA</name>
    <name evidence="9" type="ORF">H6A60_00850</name>
</gene>
<evidence type="ECO:0000313" key="9">
    <source>
        <dbReference type="EMBL" id="MBM6703063.1"/>
    </source>
</evidence>
<dbReference type="EMBL" id="JACJJC010000001">
    <property type="protein sequence ID" value="MBM6703063.1"/>
    <property type="molecule type" value="Genomic_DNA"/>
</dbReference>
<name>A0ABS2DNY3_9BURK</name>
<evidence type="ECO:0000256" key="6">
    <source>
        <dbReference type="ARBA" id="ARBA00023065"/>
    </source>
</evidence>
<dbReference type="PANTHER" id="PTHR43833">
    <property type="entry name" value="POTASSIUM CHANNEL PROTEIN 2-RELATED-RELATED"/>
    <property type="match status" value="1"/>
</dbReference>
<dbReference type="NCBIfam" id="NF007030">
    <property type="entry name" value="PRK09496.1-1"/>
    <property type="match status" value="1"/>
</dbReference>
<organism evidence="9 10">
    <name type="scientific">Sutterella massiliensis</name>
    <dbReference type="NCBI Taxonomy" id="1816689"/>
    <lineage>
        <taxon>Bacteria</taxon>
        <taxon>Pseudomonadati</taxon>
        <taxon>Pseudomonadota</taxon>
        <taxon>Betaproteobacteria</taxon>
        <taxon>Burkholderiales</taxon>
        <taxon>Sutterellaceae</taxon>
        <taxon>Sutterella</taxon>
    </lineage>
</organism>
<dbReference type="InterPro" id="IPR036721">
    <property type="entry name" value="RCK_C_sf"/>
</dbReference>
<evidence type="ECO:0000313" key="10">
    <source>
        <dbReference type="Proteomes" id="UP000715095"/>
    </source>
</evidence>